<dbReference type="EMBL" id="NWTK01000017">
    <property type="protein sequence ID" value="PKR50403.1"/>
    <property type="molecule type" value="Genomic_DNA"/>
</dbReference>
<organism evidence="1 2">
    <name type="scientific">Thalassospira marina</name>
    <dbReference type="NCBI Taxonomy" id="2048283"/>
    <lineage>
        <taxon>Bacteria</taxon>
        <taxon>Pseudomonadati</taxon>
        <taxon>Pseudomonadota</taxon>
        <taxon>Alphaproteobacteria</taxon>
        <taxon>Rhodospirillales</taxon>
        <taxon>Thalassospiraceae</taxon>
        <taxon>Thalassospira</taxon>
    </lineage>
</organism>
<dbReference type="AlphaFoldDB" id="A0A2N3KIW3"/>
<dbReference type="Proteomes" id="UP000233597">
    <property type="component" value="Unassembled WGS sequence"/>
</dbReference>
<evidence type="ECO:0000313" key="2">
    <source>
        <dbReference type="Proteomes" id="UP000233597"/>
    </source>
</evidence>
<name>A0A2N3KIW3_9PROT</name>
<evidence type="ECO:0000313" key="1">
    <source>
        <dbReference type="EMBL" id="PKR50403.1"/>
    </source>
</evidence>
<evidence type="ECO:0008006" key="3">
    <source>
        <dbReference type="Google" id="ProtNLM"/>
    </source>
</evidence>
<comment type="caution">
    <text evidence="1">The sequence shown here is derived from an EMBL/GenBank/DDBJ whole genome shotgun (WGS) entry which is preliminary data.</text>
</comment>
<sequence>MTDQIRRHADKYAEAAILIEEHATESDKRFGLSIPITNLSVLAVELYLKSCTGSYDLFDVQSGQKLSQDTITASAEERGISPTYTRHSSAEYGHELIKLWNLMPEERSQEILDYRPRVVEELKALEGVFQQSRYFYEKANSKVMPSGLAFDLAQDLYKFFAKNTA</sequence>
<reference evidence="1 2" key="1">
    <citation type="submission" date="2017-09" db="EMBL/GenBank/DDBJ databases">
        <title>Biodiversity and function of Thalassospira species in the particle-attached aromatic-hydrocarbon-degrading consortia from the surface seawater of the South China Sea.</title>
        <authorList>
            <person name="Dong C."/>
            <person name="Liu R."/>
            <person name="Shao Z."/>
        </authorList>
    </citation>
    <scope>NUCLEOTIDE SEQUENCE [LARGE SCALE GENOMIC DNA]</scope>
    <source>
        <strain evidence="1 2">CSC1P2</strain>
    </source>
</reference>
<dbReference type="OrthoDB" id="7860971at2"/>
<proteinExistence type="predicted"/>
<accession>A0A2N3KIW3</accession>
<gene>
    <name evidence="1" type="ORF">COO20_21225</name>
</gene>
<dbReference type="RefSeq" id="WP_101270219.1">
    <property type="nucleotide sequence ID" value="NZ_NWTK01000017.1"/>
</dbReference>
<protein>
    <recommendedName>
        <fullName evidence="3">HEPN domain-containing protein</fullName>
    </recommendedName>
</protein>